<comment type="caution">
    <text evidence="2">The sequence shown here is derived from an EMBL/GenBank/DDBJ whole genome shotgun (WGS) entry which is preliminary data.</text>
</comment>
<reference evidence="2" key="1">
    <citation type="submission" date="2023-02" db="EMBL/GenBank/DDBJ databases">
        <title>Genome of toxic invasive species Heracleum sosnowskyi carries increased number of genes despite the absence of recent whole-genome duplications.</title>
        <authorList>
            <person name="Schelkunov M."/>
            <person name="Shtratnikova V."/>
            <person name="Makarenko M."/>
            <person name="Klepikova A."/>
            <person name="Omelchenko D."/>
            <person name="Novikova G."/>
            <person name="Obukhova E."/>
            <person name="Bogdanov V."/>
            <person name="Penin A."/>
            <person name="Logacheva M."/>
        </authorList>
    </citation>
    <scope>NUCLEOTIDE SEQUENCE</scope>
    <source>
        <strain evidence="2">Hsosn_3</strain>
        <tissue evidence="2">Leaf</tissue>
    </source>
</reference>
<organism evidence="2 3">
    <name type="scientific">Heracleum sosnowskyi</name>
    <dbReference type="NCBI Taxonomy" id="360622"/>
    <lineage>
        <taxon>Eukaryota</taxon>
        <taxon>Viridiplantae</taxon>
        <taxon>Streptophyta</taxon>
        <taxon>Embryophyta</taxon>
        <taxon>Tracheophyta</taxon>
        <taxon>Spermatophyta</taxon>
        <taxon>Magnoliopsida</taxon>
        <taxon>eudicotyledons</taxon>
        <taxon>Gunneridae</taxon>
        <taxon>Pentapetalae</taxon>
        <taxon>asterids</taxon>
        <taxon>campanulids</taxon>
        <taxon>Apiales</taxon>
        <taxon>Apiaceae</taxon>
        <taxon>Apioideae</taxon>
        <taxon>apioid superclade</taxon>
        <taxon>Tordylieae</taxon>
        <taxon>Tordyliinae</taxon>
        <taxon>Heracleum</taxon>
    </lineage>
</organism>
<accession>A0AAD8H3M5</accession>
<dbReference type="EMBL" id="JAUIZM010000010">
    <property type="protein sequence ID" value="KAK1359844.1"/>
    <property type="molecule type" value="Genomic_DNA"/>
</dbReference>
<evidence type="ECO:0000313" key="2">
    <source>
        <dbReference type="EMBL" id="KAK1359844.1"/>
    </source>
</evidence>
<evidence type="ECO:0000313" key="3">
    <source>
        <dbReference type="Proteomes" id="UP001237642"/>
    </source>
</evidence>
<sequence>MVGMSHFVQKGETLSEFYLCFHSAIEKQMNANGLLNHKDDVTLMTIQENDASELYTRTMFHKIQEQITLSCGDMIMEDIWLKKAEERFSILKLSDIADINLGEEVKRAKTRDCWFEFQGCISDASTNIEYLNFIHKGLTVMRQHIKESRHPDNAHHGPSVIEDYIGTQVGEKITIQNPNQSNNKGKNNNKGSRKRIVVAAEKSLGGKKRQKRKCKSCDKLAYHDSRNCPKKS</sequence>
<keyword evidence="3" id="KW-1185">Reference proteome</keyword>
<feature type="compositionally biased region" description="Low complexity" evidence="1">
    <location>
        <begin position="176"/>
        <end position="190"/>
    </location>
</feature>
<name>A0AAD8H3M5_9APIA</name>
<protein>
    <recommendedName>
        <fullName evidence="4">Protein FAR1-RELATED SEQUENCE</fullName>
    </recommendedName>
</protein>
<evidence type="ECO:0000256" key="1">
    <source>
        <dbReference type="SAM" id="MobiDB-lite"/>
    </source>
</evidence>
<dbReference type="Proteomes" id="UP001237642">
    <property type="component" value="Unassembled WGS sequence"/>
</dbReference>
<dbReference type="AlphaFoldDB" id="A0AAD8H3M5"/>
<proteinExistence type="predicted"/>
<evidence type="ECO:0008006" key="4">
    <source>
        <dbReference type="Google" id="ProtNLM"/>
    </source>
</evidence>
<feature type="region of interest" description="Disordered" evidence="1">
    <location>
        <begin position="173"/>
        <end position="210"/>
    </location>
</feature>
<reference evidence="2" key="2">
    <citation type="submission" date="2023-05" db="EMBL/GenBank/DDBJ databases">
        <authorList>
            <person name="Schelkunov M.I."/>
        </authorList>
    </citation>
    <scope>NUCLEOTIDE SEQUENCE</scope>
    <source>
        <strain evidence="2">Hsosn_3</strain>
        <tissue evidence="2">Leaf</tissue>
    </source>
</reference>
<gene>
    <name evidence="2" type="ORF">POM88_044318</name>
</gene>